<keyword evidence="5 13" id="KW-0808">Transferase</keyword>
<comment type="function">
    <text evidence="13">Catalyzes the conversion of dethiobiotin (DTB) to biotin by the insertion of a sulfur atom into dethiobiotin via a radical-based mechanism.</text>
</comment>
<reference evidence="16 17" key="1">
    <citation type="submission" date="2019-08" db="EMBL/GenBank/DDBJ databases">
        <title>In-depth cultivation of the pig gut microbiome towards novel bacterial diversity and tailored functional studies.</title>
        <authorList>
            <person name="Wylensek D."/>
            <person name="Hitch T.C.A."/>
            <person name="Clavel T."/>
        </authorList>
    </citation>
    <scope>NUCLEOTIDE SEQUENCE [LARGE SCALE GENOMIC DNA]</scope>
    <source>
        <strain evidence="17">WCA-380-WT-3B3</strain>
    </source>
</reference>
<dbReference type="InterPro" id="IPR024177">
    <property type="entry name" value="Biotin_synthase"/>
</dbReference>
<keyword evidence="4 13" id="KW-0004">4Fe-4S</keyword>
<feature type="binding site" evidence="13 14">
    <location>
        <position position="201"/>
    </location>
    <ligand>
        <name>[2Fe-2S] cluster</name>
        <dbReference type="ChEBI" id="CHEBI:190135"/>
    </ligand>
</feature>
<evidence type="ECO:0000256" key="7">
    <source>
        <dbReference type="ARBA" id="ARBA00022714"/>
    </source>
</evidence>
<dbReference type="PROSITE" id="PS51918">
    <property type="entry name" value="RADICAL_SAM"/>
    <property type="match status" value="1"/>
</dbReference>
<keyword evidence="7 13" id="KW-0001">2Fe-2S</keyword>
<evidence type="ECO:0000256" key="2">
    <source>
        <dbReference type="ARBA" id="ARBA00010765"/>
    </source>
</evidence>
<dbReference type="InterPro" id="IPR010722">
    <property type="entry name" value="BATS_dom"/>
</dbReference>
<comment type="caution">
    <text evidence="16">The sequence shown here is derived from an EMBL/GenBank/DDBJ whole genome shotgun (WGS) entry which is preliminary data.</text>
</comment>
<feature type="domain" description="Radical SAM core" evidence="15">
    <location>
        <begin position="47"/>
        <end position="273"/>
    </location>
</feature>
<comment type="cofactor">
    <cofactor evidence="13 14">
        <name>[4Fe-4S] cluster</name>
        <dbReference type="ChEBI" id="CHEBI:49883"/>
    </cofactor>
    <text evidence="13 14">Binds 1 [4Fe-4S] cluster. The cluster is coordinated with 3 cysteines and an exchangeable S-adenosyl-L-methionine.</text>
</comment>
<dbReference type="PANTHER" id="PTHR22976">
    <property type="entry name" value="BIOTIN SYNTHASE"/>
    <property type="match status" value="1"/>
</dbReference>
<dbReference type="NCBIfam" id="TIGR00433">
    <property type="entry name" value="bioB"/>
    <property type="match status" value="1"/>
</dbReference>
<dbReference type="EC" id="2.8.1.6" evidence="3 13"/>
<evidence type="ECO:0000256" key="8">
    <source>
        <dbReference type="ARBA" id="ARBA00022723"/>
    </source>
</evidence>
<comment type="cofactor">
    <cofactor evidence="14">
        <name>[2Fe-2S] cluster</name>
        <dbReference type="ChEBI" id="CHEBI:190135"/>
    </cofactor>
    <text evidence="14">Binds 1 [2Fe-2S] cluster. The cluster is coordinated with 3 cysteines and 1 arginine.</text>
</comment>
<comment type="caution">
    <text evidence="13">Lacks conserved residue(s) required for the propagation of feature annotation.</text>
</comment>
<keyword evidence="8 13" id="KW-0479">Metal-binding</keyword>
<dbReference type="SFLD" id="SFLDS00029">
    <property type="entry name" value="Radical_SAM"/>
    <property type="match status" value="1"/>
</dbReference>
<evidence type="ECO:0000256" key="12">
    <source>
        <dbReference type="ARBA" id="ARBA00051157"/>
    </source>
</evidence>
<evidence type="ECO:0000256" key="6">
    <source>
        <dbReference type="ARBA" id="ARBA00022691"/>
    </source>
</evidence>
<feature type="binding site" evidence="13 14">
    <location>
        <position position="69"/>
    </location>
    <ligand>
        <name>[4Fe-4S] cluster</name>
        <dbReference type="ChEBI" id="CHEBI:49883"/>
        <note>4Fe-4S-S-AdoMet</note>
    </ligand>
</feature>
<dbReference type="SMART" id="SM00876">
    <property type="entry name" value="BATS"/>
    <property type="match status" value="1"/>
</dbReference>
<comment type="cofactor">
    <cofactor evidence="13">
        <name>[2Fe-2S] cluster</name>
        <dbReference type="ChEBI" id="CHEBI:190135"/>
    </cofactor>
    <text evidence="13">Binds 1 [2Fe-2S] cluster. The cluster is coordinated with 3 cysteines and 1 arginine.</text>
</comment>
<accession>A0A6I2USD1</accession>
<organism evidence="16 17">
    <name type="scientific">Selenomonas montiformis</name>
    <dbReference type="NCBI Taxonomy" id="2652285"/>
    <lineage>
        <taxon>Bacteria</taxon>
        <taxon>Bacillati</taxon>
        <taxon>Bacillota</taxon>
        <taxon>Negativicutes</taxon>
        <taxon>Selenomonadales</taxon>
        <taxon>Selenomonadaceae</taxon>
        <taxon>Selenomonas</taxon>
    </lineage>
</organism>
<dbReference type="SMART" id="SM00729">
    <property type="entry name" value="Elp3"/>
    <property type="match status" value="1"/>
</dbReference>
<evidence type="ECO:0000256" key="1">
    <source>
        <dbReference type="ARBA" id="ARBA00004942"/>
    </source>
</evidence>
<dbReference type="UniPathway" id="UPA00078">
    <property type="reaction ID" value="UER00162"/>
</dbReference>
<evidence type="ECO:0000313" key="17">
    <source>
        <dbReference type="Proteomes" id="UP000430222"/>
    </source>
</evidence>
<protein>
    <recommendedName>
        <fullName evidence="3 13">Biotin synthase</fullName>
        <ecNumber evidence="3 13">2.8.1.6</ecNumber>
    </recommendedName>
</protein>
<dbReference type="HAMAP" id="MF_01694">
    <property type="entry name" value="BioB"/>
    <property type="match status" value="1"/>
</dbReference>
<evidence type="ECO:0000256" key="11">
    <source>
        <dbReference type="ARBA" id="ARBA00023014"/>
    </source>
</evidence>
<keyword evidence="9 13" id="KW-0093">Biotin biosynthesis</keyword>
<comment type="subunit">
    <text evidence="13">Homodimer.</text>
</comment>
<dbReference type="Pfam" id="PF04055">
    <property type="entry name" value="Radical_SAM"/>
    <property type="match status" value="1"/>
</dbReference>
<keyword evidence="6 13" id="KW-0949">S-adenosyl-L-methionine</keyword>
<evidence type="ECO:0000256" key="14">
    <source>
        <dbReference type="PIRSR" id="PIRSR001619-1"/>
    </source>
</evidence>
<evidence type="ECO:0000259" key="15">
    <source>
        <dbReference type="PROSITE" id="PS51918"/>
    </source>
</evidence>
<proteinExistence type="inferred from homology"/>
<name>A0A6I2USD1_9FIRM</name>
<comment type="catalytic activity">
    <reaction evidence="12 13">
        <text>(4R,5S)-dethiobiotin + (sulfur carrier)-SH + 2 reduced [2Fe-2S]-[ferredoxin] + 2 S-adenosyl-L-methionine = (sulfur carrier)-H + biotin + 2 5'-deoxyadenosine + 2 L-methionine + 2 oxidized [2Fe-2S]-[ferredoxin]</text>
        <dbReference type="Rhea" id="RHEA:22060"/>
        <dbReference type="Rhea" id="RHEA-COMP:10000"/>
        <dbReference type="Rhea" id="RHEA-COMP:10001"/>
        <dbReference type="Rhea" id="RHEA-COMP:14737"/>
        <dbReference type="Rhea" id="RHEA-COMP:14739"/>
        <dbReference type="ChEBI" id="CHEBI:17319"/>
        <dbReference type="ChEBI" id="CHEBI:29917"/>
        <dbReference type="ChEBI" id="CHEBI:33737"/>
        <dbReference type="ChEBI" id="CHEBI:33738"/>
        <dbReference type="ChEBI" id="CHEBI:57586"/>
        <dbReference type="ChEBI" id="CHEBI:57844"/>
        <dbReference type="ChEBI" id="CHEBI:59789"/>
        <dbReference type="ChEBI" id="CHEBI:64428"/>
        <dbReference type="ChEBI" id="CHEBI:149473"/>
        <dbReference type="EC" id="2.8.1.6"/>
    </reaction>
</comment>
<dbReference type="GO" id="GO:0009102">
    <property type="term" value="P:biotin biosynthetic process"/>
    <property type="evidence" value="ECO:0007669"/>
    <property type="project" value="UniProtKB-UniRule"/>
</dbReference>
<dbReference type="GO" id="GO:0005506">
    <property type="term" value="F:iron ion binding"/>
    <property type="evidence" value="ECO:0007669"/>
    <property type="project" value="UniProtKB-UniRule"/>
</dbReference>
<feature type="binding site" evidence="13 14">
    <location>
        <position position="141"/>
    </location>
    <ligand>
        <name>[2Fe-2S] cluster</name>
        <dbReference type="ChEBI" id="CHEBI:190135"/>
    </ligand>
</feature>
<dbReference type="GO" id="GO:0051537">
    <property type="term" value="F:2 iron, 2 sulfur cluster binding"/>
    <property type="evidence" value="ECO:0007669"/>
    <property type="project" value="UniProtKB-KW"/>
</dbReference>
<evidence type="ECO:0000256" key="5">
    <source>
        <dbReference type="ARBA" id="ARBA00022679"/>
    </source>
</evidence>
<dbReference type="GO" id="GO:0051539">
    <property type="term" value="F:4 iron, 4 sulfur cluster binding"/>
    <property type="evidence" value="ECO:0007669"/>
    <property type="project" value="UniProtKB-KW"/>
</dbReference>
<keyword evidence="11 13" id="KW-0411">Iron-sulfur</keyword>
<comment type="similarity">
    <text evidence="2 13">Belongs to the radical SAM superfamily. Biotin synthase family.</text>
</comment>
<dbReference type="Gene3D" id="3.20.20.70">
    <property type="entry name" value="Aldolase class I"/>
    <property type="match status" value="1"/>
</dbReference>
<dbReference type="InterPro" id="IPR006638">
    <property type="entry name" value="Elp3/MiaA/NifB-like_rSAM"/>
</dbReference>
<dbReference type="SFLD" id="SFLDG01278">
    <property type="entry name" value="biotin_synthase_like"/>
    <property type="match status" value="1"/>
</dbReference>
<feature type="binding site" evidence="13 14">
    <location>
        <position position="271"/>
    </location>
    <ligand>
        <name>[2Fe-2S] cluster</name>
        <dbReference type="ChEBI" id="CHEBI:190135"/>
    </ligand>
</feature>
<dbReference type="SUPFAM" id="SSF102114">
    <property type="entry name" value="Radical SAM enzymes"/>
    <property type="match status" value="1"/>
</dbReference>
<dbReference type="SFLD" id="SFLDG01060">
    <property type="entry name" value="BATS_domain_containing"/>
    <property type="match status" value="1"/>
</dbReference>
<dbReference type="Pfam" id="PF06968">
    <property type="entry name" value="BATS"/>
    <property type="match status" value="1"/>
</dbReference>
<comment type="pathway">
    <text evidence="1 13">Cofactor biosynthesis; biotin biosynthesis; biotin from 7,8-diaminononanoate: step 2/2.</text>
</comment>
<evidence type="ECO:0000313" key="16">
    <source>
        <dbReference type="EMBL" id="MSV25088.1"/>
    </source>
</evidence>
<keyword evidence="17" id="KW-1185">Reference proteome</keyword>
<sequence length="336" mass="36939">MKITNIRVLTDNILAGLRLQRGDDFSLFLTAPLPELQEGAARLQRHFCGNHIDFCTIINGRSGRCGENCRYCAQASCHHTGIDEYDFLPKEEIIRNARANQEAGANRFAIVTSGRALAGKDFEQALEAYKEMRDTLSIDLCASHGLLTREQFKRLRSAGVTSYHHNIETSRRFFPQICTSHTYDDRIRTIRIAQEEGFCVCSGGIIGMGETWEDRIDMAVSLHELGIESIPVNALMPIPGTGLQNRPQLSGDEILRTIAIFRFINPTANIRLAAGRKLLPENGATALKAGASASITGNMLTTSGTTIKEDMEMLKKLGLTNAEEGCTAGMNTCGSR</sequence>
<dbReference type="InterPro" id="IPR002684">
    <property type="entry name" value="Biotin_synth/BioAB"/>
</dbReference>
<keyword evidence="10 13" id="KW-0408">Iron</keyword>
<dbReference type="PANTHER" id="PTHR22976:SF2">
    <property type="entry name" value="BIOTIN SYNTHASE, MITOCHONDRIAL"/>
    <property type="match status" value="1"/>
</dbReference>
<dbReference type="EMBL" id="VUNL01000008">
    <property type="protein sequence ID" value="MSV25088.1"/>
    <property type="molecule type" value="Genomic_DNA"/>
</dbReference>
<dbReference type="InterPro" id="IPR058240">
    <property type="entry name" value="rSAM_sf"/>
</dbReference>
<dbReference type="CDD" id="cd01335">
    <property type="entry name" value="Radical_SAM"/>
    <property type="match status" value="1"/>
</dbReference>
<dbReference type="AlphaFoldDB" id="A0A6I2USD1"/>
<feature type="binding site" evidence="13 14">
    <location>
        <position position="65"/>
    </location>
    <ligand>
        <name>[4Fe-4S] cluster</name>
        <dbReference type="ChEBI" id="CHEBI:49883"/>
        <note>4Fe-4S-S-AdoMet</note>
    </ligand>
</feature>
<dbReference type="Proteomes" id="UP000430222">
    <property type="component" value="Unassembled WGS sequence"/>
</dbReference>
<dbReference type="PIRSF" id="PIRSF001619">
    <property type="entry name" value="Biotin_synth"/>
    <property type="match status" value="1"/>
</dbReference>
<evidence type="ECO:0000256" key="10">
    <source>
        <dbReference type="ARBA" id="ARBA00023004"/>
    </source>
</evidence>
<dbReference type="RefSeq" id="WP_154620869.1">
    <property type="nucleotide sequence ID" value="NZ_VUNL01000008.1"/>
</dbReference>
<feature type="binding site" evidence="13 14">
    <location>
        <position position="72"/>
    </location>
    <ligand>
        <name>[4Fe-4S] cluster</name>
        <dbReference type="ChEBI" id="CHEBI:49883"/>
        <note>4Fe-4S-S-AdoMet</note>
    </ligand>
</feature>
<evidence type="ECO:0000256" key="3">
    <source>
        <dbReference type="ARBA" id="ARBA00012236"/>
    </source>
</evidence>
<evidence type="ECO:0000256" key="9">
    <source>
        <dbReference type="ARBA" id="ARBA00022756"/>
    </source>
</evidence>
<evidence type="ECO:0000256" key="4">
    <source>
        <dbReference type="ARBA" id="ARBA00022485"/>
    </source>
</evidence>
<gene>
    <name evidence="13 16" type="primary">bioB</name>
    <name evidence="16" type="ORF">FYJ78_07810</name>
</gene>
<evidence type="ECO:0000256" key="13">
    <source>
        <dbReference type="HAMAP-Rule" id="MF_01694"/>
    </source>
</evidence>
<dbReference type="InterPro" id="IPR007197">
    <property type="entry name" value="rSAM"/>
</dbReference>
<dbReference type="InterPro" id="IPR013785">
    <property type="entry name" value="Aldolase_TIM"/>
</dbReference>
<dbReference type="GO" id="GO:0004076">
    <property type="term" value="F:biotin synthase activity"/>
    <property type="evidence" value="ECO:0007669"/>
    <property type="project" value="UniProtKB-UniRule"/>
</dbReference>